<accession>A0A517NXJ7</accession>
<keyword evidence="2" id="KW-0472">Membrane</keyword>
<organism evidence="3 4">
    <name type="scientific">Stieleria marina</name>
    <dbReference type="NCBI Taxonomy" id="1930275"/>
    <lineage>
        <taxon>Bacteria</taxon>
        <taxon>Pseudomonadati</taxon>
        <taxon>Planctomycetota</taxon>
        <taxon>Planctomycetia</taxon>
        <taxon>Pirellulales</taxon>
        <taxon>Pirellulaceae</taxon>
        <taxon>Stieleria</taxon>
    </lineage>
</organism>
<reference evidence="3 4" key="1">
    <citation type="submission" date="2019-02" db="EMBL/GenBank/DDBJ databases">
        <title>Deep-cultivation of Planctomycetes and their phenomic and genomic characterization uncovers novel biology.</title>
        <authorList>
            <person name="Wiegand S."/>
            <person name="Jogler M."/>
            <person name="Boedeker C."/>
            <person name="Pinto D."/>
            <person name="Vollmers J."/>
            <person name="Rivas-Marin E."/>
            <person name="Kohn T."/>
            <person name="Peeters S.H."/>
            <person name="Heuer A."/>
            <person name="Rast P."/>
            <person name="Oberbeckmann S."/>
            <person name="Bunk B."/>
            <person name="Jeske O."/>
            <person name="Meyerdierks A."/>
            <person name="Storesund J.E."/>
            <person name="Kallscheuer N."/>
            <person name="Luecker S."/>
            <person name="Lage O.M."/>
            <person name="Pohl T."/>
            <person name="Merkel B.J."/>
            <person name="Hornburger P."/>
            <person name="Mueller R.-W."/>
            <person name="Bruemmer F."/>
            <person name="Labrenz M."/>
            <person name="Spormann A.M."/>
            <person name="Op den Camp H."/>
            <person name="Overmann J."/>
            <person name="Amann R."/>
            <person name="Jetten M.S.M."/>
            <person name="Mascher T."/>
            <person name="Medema M.H."/>
            <person name="Devos D.P."/>
            <person name="Kaster A.-K."/>
            <person name="Ovreas L."/>
            <person name="Rohde M."/>
            <person name="Galperin M.Y."/>
            <person name="Jogler C."/>
        </authorList>
    </citation>
    <scope>NUCLEOTIDE SEQUENCE [LARGE SCALE GENOMIC DNA]</scope>
    <source>
        <strain evidence="3 4">K23_9</strain>
    </source>
</reference>
<feature type="transmembrane region" description="Helical" evidence="2">
    <location>
        <begin position="162"/>
        <end position="186"/>
    </location>
</feature>
<feature type="transmembrane region" description="Helical" evidence="2">
    <location>
        <begin position="367"/>
        <end position="392"/>
    </location>
</feature>
<feature type="transmembrane region" description="Helical" evidence="2">
    <location>
        <begin position="404"/>
        <end position="421"/>
    </location>
</feature>
<protein>
    <submittedName>
        <fullName evidence="3">HlyD family secretion protein</fullName>
    </submittedName>
</protein>
<dbReference type="PANTHER" id="PTHR13325:SF3">
    <property type="entry name" value="MEMBRANE-BOUND TRANSCRIPTION FACTOR SITE-2 PROTEASE"/>
    <property type="match status" value="1"/>
</dbReference>
<feature type="compositionally biased region" description="Polar residues" evidence="1">
    <location>
        <begin position="690"/>
        <end position="699"/>
    </location>
</feature>
<dbReference type="GO" id="GO:0004222">
    <property type="term" value="F:metalloendopeptidase activity"/>
    <property type="evidence" value="ECO:0007669"/>
    <property type="project" value="InterPro"/>
</dbReference>
<feature type="transmembrane region" description="Helical" evidence="2">
    <location>
        <begin position="265"/>
        <end position="287"/>
    </location>
</feature>
<dbReference type="EMBL" id="CP036526">
    <property type="protein sequence ID" value="QDT11819.1"/>
    <property type="molecule type" value="Genomic_DNA"/>
</dbReference>
<sequence length="746" mass="83466">MNLPTKPLPERPARLGPTPHGALAVRCRADLVSVETRHKRESAVVVKDPIALKYHRMRPDEYFVLGLLDGSRSLEEIRLAYEDKYAPTRVTQAQINQLLFRFHQSGLTISDAMMQGDRLQERRIKERHEKWMQYISGVLFIRFPGVDPEPLLRRLYPVVRPFLTRIGVAFGLCLCFAAAIVFVGQWDRFANEFPQISQWLRFESLMLLAIVIGGTKVLHELGHAIICKHFGGECHQIGPMLLVFTPALYCDTSDSWMLPNRYQRAAVGAAGIAIEVLLAAVATFVWASTAPGLTHSIAMNVMLVCSVSTLMFNANPLLRYDGYYVLSDLCDVPNLGERSRRLLTSFSSRILFGIDERDSDPNPSGSTFWLSIYAVTSFVYRWGLTLLILWFVSLILRPYGLESIGRLLCVFATVGLLVTLFRAPVRFLRNPARRRLIRMNRVAVTLSLAAVLLAAACWPIPSGVNAPARIVPRSESPVYIATAGQLASLHVQLGQRVDEGDEIATLINRDTELQYLQAKGRYKTQEQVVDSIRRSQFDHPEAANELPGAESLLEEFSKQLQTRKSRYEALTLRAPASGKLIAAPRRPKQRADARAIEHQLVSWSGYPTDAENHRCYLESGSELMSVATSDDWDAEITLEQEQVQRIAVGNPVKLVLEAMPSVTLTGEVTDISRSQYQSDQNAQRRDDPSAAQNTGPPSTSYVIRVQLASGDRHLMTGAVASTRIQAQSISLIGRAKRLLNSIFRFR</sequence>
<dbReference type="PANTHER" id="PTHR13325">
    <property type="entry name" value="PROTEASE M50 MEMBRANE-BOUND TRANSCRIPTION FACTOR SITE 2 PROTEASE"/>
    <property type="match status" value="1"/>
</dbReference>
<dbReference type="Proteomes" id="UP000319817">
    <property type="component" value="Chromosome"/>
</dbReference>
<dbReference type="InterPro" id="IPR001193">
    <property type="entry name" value="MBTPS2"/>
</dbReference>
<feature type="transmembrane region" description="Helical" evidence="2">
    <location>
        <begin position="293"/>
        <end position="312"/>
    </location>
</feature>
<dbReference type="AlphaFoldDB" id="A0A517NXJ7"/>
<dbReference type="GO" id="GO:0005737">
    <property type="term" value="C:cytoplasm"/>
    <property type="evidence" value="ECO:0007669"/>
    <property type="project" value="TreeGrafter"/>
</dbReference>
<evidence type="ECO:0000256" key="1">
    <source>
        <dbReference type="SAM" id="MobiDB-lite"/>
    </source>
</evidence>
<dbReference type="GO" id="GO:0031293">
    <property type="term" value="P:membrane protein intracellular domain proteolysis"/>
    <property type="evidence" value="ECO:0007669"/>
    <property type="project" value="TreeGrafter"/>
</dbReference>
<feature type="transmembrane region" description="Helical" evidence="2">
    <location>
        <begin position="442"/>
        <end position="461"/>
    </location>
</feature>
<evidence type="ECO:0000313" key="4">
    <source>
        <dbReference type="Proteomes" id="UP000319817"/>
    </source>
</evidence>
<keyword evidence="4" id="KW-1185">Reference proteome</keyword>
<gene>
    <name evidence="3" type="ORF">K239x_38190</name>
</gene>
<proteinExistence type="predicted"/>
<keyword evidence="2" id="KW-1133">Transmembrane helix</keyword>
<keyword evidence="2" id="KW-0812">Transmembrane</keyword>
<evidence type="ECO:0000256" key="2">
    <source>
        <dbReference type="SAM" id="Phobius"/>
    </source>
</evidence>
<name>A0A517NXJ7_9BACT</name>
<evidence type="ECO:0000313" key="3">
    <source>
        <dbReference type="EMBL" id="QDT11819.1"/>
    </source>
</evidence>
<dbReference type="RefSeq" id="WP_419189117.1">
    <property type="nucleotide sequence ID" value="NZ_CP036526.1"/>
</dbReference>
<feature type="region of interest" description="Disordered" evidence="1">
    <location>
        <begin position="675"/>
        <end position="699"/>
    </location>
</feature>
<dbReference type="Gene3D" id="2.40.30.170">
    <property type="match status" value="1"/>
</dbReference>
<dbReference type="GO" id="GO:0016020">
    <property type="term" value="C:membrane"/>
    <property type="evidence" value="ECO:0007669"/>
    <property type="project" value="InterPro"/>
</dbReference>